<evidence type="ECO:0000256" key="1">
    <source>
        <dbReference type="ARBA" id="ARBA00006547"/>
    </source>
</evidence>
<comment type="caution">
    <text evidence="2">The sequence shown here is derived from an EMBL/GenBank/DDBJ whole genome shotgun (WGS) entry which is preliminary data.</text>
</comment>
<dbReference type="PANTHER" id="PTHR11786">
    <property type="entry name" value="N-HYDROXYARYLAMINE O-ACETYLTRANSFERASE"/>
    <property type="match status" value="1"/>
</dbReference>
<dbReference type="Pfam" id="PF00797">
    <property type="entry name" value="Acetyltransf_2"/>
    <property type="match status" value="1"/>
</dbReference>
<dbReference type="Proteomes" id="UP000268094">
    <property type="component" value="Unassembled WGS sequence"/>
</dbReference>
<protein>
    <submittedName>
        <fullName evidence="2">Arylamine N-acetyltransferase</fullName>
    </submittedName>
</protein>
<dbReference type="InterPro" id="IPR053710">
    <property type="entry name" value="Arylamine_NAT_domain_sf"/>
</dbReference>
<dbReference type="InterPro" id="IPR001447">
    <property type="entry name" value="Arylamine_N-AcTrfase"/>
</dbReference>
<dbReference type="AlphaFoldDB" id="A0A3A8JL50"/>
<comment type="similarity">
    <text evidence="1">Belongs to the arylamine N-acetyltransferase family.</text>
</comment>
<dbReference type="GO" id="GO:0016407">
    <property type="term" value="F:acetyltransferase activity"/>
    <property type="evidence" value="ECO:0007669"/>
    <property type="project" value="InterPro"/>
</dbReference>
<dbReference type="Gene3D" id="3.30.2140.20">
    <property type="match status" value="1"/>
</dbReference>
<sequence length="763" mass="83843">MLPRLGPETVRAYLARLGDPDVSLDATGLSCLLRAYLQALPFHNLTVLAGEPSAPGILSVEAAVEGNLAGLGGTCLVLTAPFVALLRALGFEAWLAEATLREPGDHAVGIVRLPEGRFIVDVGSGHPCLHPLPLDESELEFKTHGTAFRFERNGHEGHRLRRALPQLPWETVYRLTPEPRSHDSFFQPEASPSLQAVRMSDWAWASVRDGRYQRLAGGLANTRPVPGWEAMAELLHLTFGLPETLIQRALHTLRQRVPALLEGVRPPRRSLRVIVSLAVTDRAESAGELLQSLIENLGVRAQDSVGVLILDNGKGHAQERETALEGVLEHSREQGLQITRQTARDELERLAPSQRCGLLPGNLDVPLPIGASRALQTALLHEHLRTGFLGLPHPGDGGGPVAVWMLDDDLSFRRLRDTSEGFVEEPIKDLFDRIEALWAEHPEVSVALGTCTGAPPIPGYATLGVQVRDLAGNIQALAEREPGSNWSPPPGPRHLPDYYYDHARGSVDHLRTVFPWTPPGRAPWQVRDAFRTLCAAFTRVPHGQQVTRPLLYQPVDTLTPSRHRGGNALFLDLDALVAVPYPLLRGEEGVMTRRADTLWAHLLAREPLLRLVQAELDLLHGRRDGDGNSPLATDKPDVVALRAFVEGQERGVVLARLLEHTSPVTSSTAEREVLSRRVLLARGREAVRQEAEQARSALSHPKAWWWRDEEHAATARACLVALEQVEVLACAVDALVDPSLPERLADFARQVVAILPTWRATWG</sequence>
<gene>
    <name evidence="2" type="ORF">D7V88_05595</name>
</gene>
<evidence type="ECO:0000313" key="3">
    <source>
        <dbReference type="Proteomes" id="UP000268094"/>
    </source>
</evidence>
<name>A0A3A8JL50_9BACT</name>
<dbReference type="OrthoDB" id="2560571at2"/>
<dbReference type="SUPFAM" id="SSF54001">
    <property type="entry name" value="Cysteine proteinases"/>
    <property type="match status" value="1"/>
</dbReference>
<accession>A0A3A8JL50</accession>
<reference evidence="3" key="1">
    <citation type="submission" date="2018-09" db="EMBL/GenBank/DDBJ databases">
        <authorList>
            <person name="Livingstone P.G."/>
            <person name="Whitworth D.E."/>
        </authorList>
    </citation>
    <scope>NUCLEOTIDE SEQUENCE [LARGE SCALE GENOMIC DNA]</scope>
    <source>
        <strain evidence="3">CA054A</strain>
    </source>
</reference>
<dbReference type="InterPro" id="IPR038765">
    <property type="entry name" value="Papain-like_cys_pep_sf"/>
</dbReference>
<dbReference type="PANTHER" id="PTHR11786:SF0">
    <property type="entry name" value="ARYLAMINE N-ACETYLTRANSFERASE 4-RELATED"/>
    <property type="match status" value="1"/>
</dbReference>
<proteinExistence type="inferred from homology"/>
<dbReference type="EMBL" id="RAVZ01000023">
    <property type="protein sequence ID" value="RKG92540.1"/>
    <property type="molecule type" value="Genomic_DNA"/>
</dbReference>
<keyword evidence="3" id="KW-1185">Reference proteome</keyword>
<keyword evidence="2" id="KW-0808">Transferase</keyword>
<organism evidence="2 3">
    <name type="scientific">Corallococcus terminator</name>
    <dbReference type="NCBI Taxonomy" id="2316733"/>
    <lineage>
        <taxon>Bacteria</taxon>
        <taxon>Pseudomonadati</taxon>
        <taxon>Myxococcota</taxon>
        <taxon>Myxococcia</taxon>
        <taxon>Myxococcales</taxon>
        <taxon>Cystobacterineae</taxon>
        <taxon>Myxococcaceae</taxon>
        <taxon>Corallococcus</taxon>
    </lineage>
</organism>
<evidence type="ECO:0000313" key="2">
    <source>
        <dbReference type="EMBL" id="RKG92540.1"/>
    </source>
</evidence>